<dbReference type="InterPro" id="IPR009711">
    <property type="entry name" value="UPF0473"/>
</dbReference>
<dbReference type="PANTHER" id="PTHR36061:SF3">
    <property type="entry name" value="OS04G0692200 PROTEIN"/>
    <property type="match status" value="1"/>
</dbReference>
<sequence>MGDDPVMYEEDSEFETVIVTDETGREIACTVEHSLEIEGHEYVLLMPLDSPVEIFEWKADTAEEEAVLIEDDEKIAKLFPTAKAVLEEQNLTLKRSAVTLTVEGELPDLEDEEFEDDEFEGDPEELQHLADFYYEEQEYSIYAPLDPFLILARMDKLNRPHLLSAEELKKIEPYLPMIEAQFEEQLFEELE</sequence>
<proteinExistence type="predicted"/>
<protein>
    <submittedName>
        <fullName evidence="1">DUF3727 domain-containing protein</fullName>
    </submittedName>
</protein>
<accession>A0A7C3KL34</accession>
<dbReference type="Pfam" id="PF06949">
    <property type="entry name" value="DUF1292"/>
    <property type="match status" value="1"/>
</dbReference>
<dbReference type="EMBL" id="DSRU01000442">
    <property type="protein sequence ID" value="HFN01743.1"/>
    <property type="molecule type" value="Genomic_DNA"/>
</dbReference>
<gene>
    <name evidence="1" type="ORF">ENR64_29185</name>
</gene>
<organism evidence="1">
    <name type="scientific">Oscillatoriales cyanobacterium SpSt-418</name>
    <dbReference type="NCBI Taxonomy" id="2282169"/>
    <lineage>
        <taxon>Bacteria</taxon>
        <taxon>Bacillati</taxon>
        <taxon>Cyanobacteriota</taxon>
        <taxon>Cyanophyceae</taxon>
        <taxon>Oscillatoriophycideae</taxon>
        <taxon>Oscillatoriales</taxon>
    </lineage>
</organism>
<dbReference type="Pfam" id="PF12527">
    <property type="entry name" value="DUF3727"/>
    <property type="match status" value="1"/>
</dbReference>
<dbReference type="InterPro" id="IPR022203">
    <property type="entry name" value="DUF3727"/>
</dbReference>
<dbReference type="PANTHER" id="PTHR36061">
    <property type="match status" value="1"/>
</dbReference>
<dbReference type="AlphaFoldDB" id="A0A7C3KL34"/>
<comment type="caution">
    <text evidence="1">The sequence shown here is derived from an EMBL/GenBank/DDBJ whole genome shotgun (WGS) entry which is preliminary data.</text>
</comment>
<name>A0A7C3KL34_9CYAN</name>
<evidence type="ECO:0000313" key="1">
    <source>
        <dbReference type="EMBL" id="HFN01743.1"/>
    </source>
</evidence>
<reference evidence="1" key="1">
    <citation type="journal article" date="2020" name="mSystems">
        <title>Genome- and Community-Level Interaction Insights into Carbon Utilization and Element Cycling Functions of Hydrothermarchaeota in Hydrothermal Sediment.</title>
        <authorList>
            <person name="Zhou Z."/>
            <person name="Liu Y."/>
            <person name="Xu W."/>
            <person name="Pan J."/>
            <person name="Luo Z.H."/>
            <person name="Li M."/>
        </authorList>
    </citation>
    <scope>NUCLEOTIDE SEQUENCE [LARGE SCALE GENOMIC DNA]</scope>
    <source>
        <strain evidence="1">SpSt-418</strain>
    </source>
</reference>